<dbReference type="InterPro" id="IPR036513">
    <property type="entry name" value="STAS_dom_sf"/>
</dbReference>
<name>A0ABS1WXG1_9GAMM</name>
<dbReference type="InterPro" id="IPR058548">
    <property type="entry name" value="MlaB-like_STAS"/>
</dbReference>
<dbReference type="Proteomes" id="UP000661077">
    <property type="component" value="Unassembled WGS sequence"/>
</dbReference>
<dbReference type="InterPro" id="IPR002645">
    <property type="entry name" value="STAS_dom"/>
</dbReference>
<feature type="domain" description="STAS" evidence="1">
    <location>
        <begin position="13"/>
        <end position="107"/>
    </location>
</feature>
<dbReference type="EMBL" id="JAEVLS010000002">
    <property type="protein sequence ID" value="MBM0105656.1"/>
    <property type="molecule type" value="Genomic_DNA"/>
</dbReference>
<organism evidence="2 3">
    <name type="scientific">Steroidobacter gossypii</name>
    <dbReference type="NCBI Taxonomy" id="2805490"/>
    <lineage>
        <taxon>Bacteria</taxon>
        <taxon>Pseudomonadati</taxon>
        <taxon>Pseudomonadota</taxon>
        <taxon>Gammaproteobacteria</taxon>
        <taxon>Steroidobacterales</taxon>
        <taxon>Steroidobacteraceae</taxon>
        <taxon>Steroidobacter</taxon>
    </lineage>
</organism>
<dbReference type="PANTHER" id="PTHR35849">
    <property type="entry name" value="BLR2341 PROTEIN"/>
    <property type="match status" value="1"/>
</dbReference>
<dbReference type="InterPro" id="IPR052746">
    <property type="entry name" value="MlaB_ABC_Transporter"/>
</dbReference>
<accession>A0ABS1WXG1</accession>
<protein>
    <submittedName>
        <fullName evidence="2">STAS domain-containing protein</fullName>
    </submittedName>
</protein>
<dbReference type="PANTHER" id="PTHR35849:SF2">
    <property type="entry name" value="BLR2341 PROTEIN"/>
    <property type="match status" value="1"/>
</dbReference>
<comment type="caution">
    <text evidence="2">The sequence shown here is derived from an EMBL/GenBank/DDBJ whole genome shotgun (WGS) entry which is preliminary data.</text>
</comment>
<keyword evidence="3" id="KW-1185">Reference proteome</keyword>
<evidence type="ECO:0000313" key="3">
    <source>
        <dbReference type="Proteomes" id="UP000661077"/>
    </source>
</evidence>
<dbReference type="RefSeq" id="WP_203167687.1">
    <property type="nucleotide sequence ID" value="NZ_JAEVLS010000002.1"/>
</dbReference>
<evidence type="ECO:0000259" key="1">
    <source>
        <dbReference type="PROSITE" id="PS50801"/>
    </source>
</evidence>
<dbReference type="CDD" id="cd07043">
    <property type="entry name" value="STAS_anti-anti-sigma_factors"/>
    <property type="match status" value="1"/>
</dbReference>
<reference evidence="2 3" key="1">
    <citation type="journal article" date="2021" name="Int. J. Syst. Evol. Microbiol.">
        <title>Steroidobacter gossypii sp. nov., isolated from soil of cotton cropping field.</title>
        <authorList>
            <person name="Huang R."/>
            <person name="Yang S."/>
            <person name="Zhen C."/>
            <person name="Liu W."/>
        </authorList>
    </citation>
    <scope>NUCLEOTIDE SEQUENCE [LARGE SCALE GENOMIC DNA]</scope>
    <source>
        <strain evidence="2 3">S1-65</strain>
    </source>
</reference>
<dbReference type="PROSITE" id="PS50801">
    <property type="entry name" value="STAS"/>
    <property type="match status" value="1"/>
</dbReference>
<proteinExistence type="predicted"/>
<dbReference type="Pfam" id="PF13466">
    <property type="entry name" value="STAS_2"/>
    <property type="match status" value="1"/>
</dbReference>
<dbReference type="SUPFAM" id="SSF52091">
    <property type="entry name" value="SpoIIaa-like"/>
    <property type="match status" value="1"/>
</dbReference>
<evidence type="ECO:0000313" key="2">
    <source>
        <dbReference type="EMBL" id="MBM0105656.1"/>
    </source>
</evidence>
<gene>
    <name evidence="2" type="ORF">JM946_12895</name>
</gene>
<sequence length="107" mass="11688">MLSQQTSSPRGEVRIDGEMTIYRASEVAQTLFAAVRTQDGDVRLDLSNVTEFDTAGLQVVLMARRIAAASGHRLDVVRPSEAVMDVLKLCNVPQHAEQSMDSERATA</sequence>
<dbReference type="Gene3D" id="3.30.750.24">
    <property type="entry name" value="STAS domain"/>
    <property type="match status" value="1"/>
</dbReference>